<sequence length="120" mass="13798">MTVASQHADRITMARRDAAEWVHRRGDGITRCTEQMSLLRVLAASVNEQWESDWTTKDLATAIGLSEEAVKHHLDVLGEQHAVYRFAINPDGQPASVPFTLNRFYPQRANVWGREPWLWR</sequence>
<dbReference type="Proteomes" id="UP000234342">
    <property type="component" value="Unassembled WGS sequence"/>
</dbReference>
<dbReference type="EMBL" id="FXZE01000015">
    <property type="protein sequence ID" value="SMX96811.1"/>
    <property type="molecule type" value="Genomic_DNA"/>
</dbReference>
<protein>
    <recommendedName>
        <fullName evidence="3">Winged helix-turn-helix DNA-binding</fullName>
    </recommendedName>
</protein>
<name>A0A2H1KAK9_9MICO</name>
<keyword evidence="2" id="KW-1185">Reference proteome</keyword>
<dbReference type="InterPro" id="IPR036390">
    <property type="entry name" value="WH_DNA-bd_sf"/>
</dbReference>
<organism evidence="1 2">
    <name type="scientific">Brevibacterium antiquum</name>
    <dbReference type="NCBI Taxonomy" id="234835"/>
    <lineage>
        <taxon>Bacteria</taxon>
        <taxon>Bacillati</taxon>
        <taxon>Actinomycetota</taxon>
        <taxon>Actinomycetes</taxon>
        <taxon>Micrococcales</taxon>
        <taxon>Brevibacteriaceae</taxon>
        <taxon>Brevibacterium</taxon>
    </lineage>
</organism>
<gene>
    <name evidence="1" type="ORF">BANT10_02873</name>
</gene>
<dbReference type="SUPFAM" id="SSF46785">
    <property type="entry name" value="Winged helix' DNA-binding domain"/>
    <property type="match status" value="1"/>
</dbReference>
<reference evidence="2" key="1">
    <citation type="submission" date="2017-03" db="EMBL/GenBank/DDBJ databases">
        <authorList>
            <person name="Monnet C."/>
        </authorList>
    </citation>
    <scope>NUCLEOTIDE SEQUENCE [LARGE SCALE GENOMIC DNA]</scope>
    <source>
        <strain evidence="2">P10</strain>
    </source>
</reference>
<proteinExistence type="predicted"/>
<dbReference type="RefSeq" id="WP_145998075.1">
    <property type="nucleotide sequence ID" value="NZ_FXZE01000015.1"/>
</dbReference>
<accession>A0A2H1KAK9</accession>
<evidence type="ECO:0000313" key="2">
    <source>
        <dbReference type="Proteomes" id="UP000234342"/>
    </source>
</evidence>
<dbReference type="AlphaFoldDB" id="A0A2H1KAK9"/>
<evidence type="ECO:0000313" key="1">
    <source>
        <dbReference type="EMBL" id="SMX96811.1"/>
    </source>
</evidence>
<evidence type="ECO:0008006" key="3">
    <source>
        <dbReference type="Google" id="ProtNLM"/>
    </source>
</evidence>